<dbReference type="InterPro" id="IPR008778">
    <property type="entry name" value="Pirin_C_dom"/>
</dbReference>
<dbReference type="CDD" id="cd02909">
    <property type="entry name" value="cupin_pirin_N"/>
    <property type="match status" value="1"/>
</dbReference>
<keyword evidence="2" id="KW-0479">Metal-binding</keyword>
<feature type="domain" description="Pirin N-terminal" evidence="5">
    <location>
        <begin position="61"/>
        <end position="138"/>
    </location>
</feature>
<feature type="compositionally biased region" description="Basic and acidic residues" evidence="4">
    <location>
        <begin position="308"/>
        <end position="334"/>
    </location>
</feature>
<dbReference type="PANTHER" id="PTHR13903">
    <property type="entry name" value="PIRIN-RELATED"/>
    <property type="match status" value="1"/>
</dbReference>
<comment type="similarity">
    <text evidence="1 3">Belongs to the pirin family.</text>
</comment>
<evidence type="ECO:0000256" key="1">
    <source>
        <dbReference type="ARBA" id="ARBA00008416"/>
    </source>
</evidence>
<dbReference type="OrthoDB" id="321327at2"/>
<dbReference type="Proteomes" id="UP000294558">
    <property type="component" value="Unassembled WGS sequence"/>
</dbReference>
<comment type="cofactor">
    <cofactor evidence="2">
        <name>Fe cation</name>
        <dbReference type="ChEBI" id="CHEBI:24875"/>
    </cofactor>
    <text evidence="2">Binds 1 Fe cation per subunit.</text>
</comment>
<feature type="binding site" evidence="2">
    <location>
        <position position="72"/>
    </location>
    <ligand>
        <name>Fe cation</name>
        <dbReference type="ChEBI" id="CHEBI:24875"/>
    </ligand>
</feature>
<evidence type="ECO:0008006" key="9">
    <source>
        <dbReference type="Google" id="ProtNLM"/>
    </source>
</evidence>
<protein>
    <recommendedName>
        <fullName evidence="9">Pirin</fullName>
    </recommendedName>
</protein>
<evidence type="ECO:0000256" key="3">
    <source>
        <dbReference type="RuleBase" id="RU003457"/>
    </source>
</evidence>
<keyword evidence="2" id="KW-0408">Iron</keyword>
<dbReference type="RefSeq" id="WP_133867244.1">
    <property type="nucleotide sequence ID" value="NZ_SOAU01000001.1"/>
</dbReference>
<feature type="region of interest" description="Disordered" evidence="4">
    <location>
        <begin position="306"/>
        <end position="334"/>
    </location>
</feature>
<evidence type="ECO:0000313" key="7">
    <source>
        <dbReference type="EMBL" id="TDT14724.1"/>
    </source>
</evidence>
<dbReference type="PANTHER" id="PTHR13903:SF8">
    <property type="entry name" value="PIRIN"/>
    <property type="match status" value="1"/>
</dbReference>
<feature type="binding site" evidence="2">
    <location>
        <position position="116"/>
    </location>
    <ligand>
        <name>Fe cation</name>
        <dbReference type="ChEBI" id="CHEBI:24875"/>
    </ligand>
</feature>
<name>A0A4R7HW21_9ACTN</name>
<dbReference type="InterPro" id="IPR011051">
    <property type="entry name" value="RmlC_Cupin_sf"/>
</dbReference>
<feature type="binding site" evidence="2">
    <location>
        <position position="74"/>
    </location>
    <ligand>
        <name>Fe cation</name>
        <dbReference type="ChEBI" id="CHEBI:24875"/>
    </ligand>
</feature>
<gene>
    <name evidence="7" type="ORF">BDK89_0279</name>
</gene>
<evidence type="ECO:0000313" key="8">
    <source>
        <dbReference type="Proteomes" id="UP000294558"/>
    </source>
</evidence>
<dbReference type="SUPFAM" id="SSF51182">
    <property type="entry name" value="RmlC-like cupins"/>
    <property type="match status" value="1"/>
</dbReference>
<dbReference type="InterPro" id="IPR014710">
    <property type="entry name" value="RmlC-like_jellyroll"/>
</dbReference>
<dbReference type="InterPro" id="IPR012093">
    <property type="entry name" value="Pirin"/>
</dbReference>
<keyword evidence="8" id="KW-1185">Reference proteome</keyword>
<accession>A0A4R7HW21</accession>
<evidence type="ECO:0000259" key="6">
    <source>
        <dbReference type="Pfam" id="PF05726"/>
    </source>
</evidence>
<dbReference type="Pfam" id="PF02678">
    <property type="entry name" value="Pirin"/>
    <property type="match status" value="1"/>
</dbReference>
<evidence type="ECO:0000256" key="2">
    <source>
        <dbReference type="PIRSR" id="PIRSR006232-1"/>
    </source>
</evidence>
<evidence type="ECO:0000259" key="5">
    <source>
        <dbReference type="Pfam" id="PF02678"/>
    </source>
</evidence>
<comment type="caution">
    <text evidence="7">The sequence shown here is derived from an EMBL/GenBank/DDBJ whole genome shotgun (WGS) entry which is preliminary data.</text>
</comment>
<feature type="binding site" evidence="2">
    <location>
        <position position="118"/>
    </location>
    <ligand>
        <name>Fe cation</name>
        <dbReference type="ChEBI" id="CHEBI:24875"/>
    </ligand>
</feature>
<dbReference type="InterPro" id="IPR003829">
    <property type="entry name" value="Pirin_N_dom"/>
</dbReference>
<evidence type="ECO:0000256" key="4">
    <source>
        <dbReference type="SAM" id="MobiDB-lite"/>
    </source>
</evidence>
<reference evidence="7 8" key="1">
    <citation type="submission" date="2019-03" db="EMBL/GenBank/DDBJ databases">
        <title>Sequencing the genomes of 1000 actinobacteria strains.</title>
        <authorList>
            <person name="Klenk H.-P."/>
        </authorList>
    </citation>
    <scope>NUCLEOTIDE SEQUENCE [LARGE SCALE GENOMIC DNA]</scope>
    <source>
        <strain evidence="7 8">DSM 18936</strain>
    </source>
</reference>
<dbReference type="EMBL" id="SOAU01000001">
    <property type="protein sequence ID" value="TDT14724.1"/>
    <property type="molecule type" value="Genomic_DNA"/>
</dbReference>
<proteinExistence type="inferred from homology"/>
<dbReference type="GO" id="GO:0046872">
    <property type="term" value="F:metal ion binding"/>
    <property type="evidence" value="ECO:0007669"/>
    <property type="project" value="UniProtKB-KW"/>
</dbReference>
<dbReference type="AlphaFoldDB" id="A0A4R7HW21"/>
<dbReference type="Gene3D" id="2.60.120.10">
    <property type="entry name" value="Jelly Rolls"/>
    <property type="match status" value="2"/>
</dbReference>
<organism evidence="7 8">
    <name type="scientific">Ilumatobacter fluminis</name>
    <dbReference type="NCBI Taxonomy" id="467091"/>
    <lineage>
        <taxon>Bacteria</taxon>
        <taxon>Bacillati</taxon>
        <taxon>Actinomycetota</taxon>
        <taxon>Acidimicrobiia</taxon>
        <taxon>Acidimicrobiales</taxon>
        <taxon>Ilumatobacteraceae</taxon>
        <taxon>Ilumatobacter</taxon>
    </lineage>
</organism>
<feature type="domain" description="Pirin C-terminal" evidence="6">
    <location>
        <begin position="200"/>
        <end position="304"/>
    </location>
</feature>
<dbReference type="Pfam" id="PF05726">
    <property type="entry name" value="Pirin_C"/>
    <property type="match status" value="1"/>
</dbReference>
<sequence>MSAVVQTVPLGMQWPTLDPFLFCVHHLDEYPAGNDRQGPVADLSDRPLGQDFEGIDGWRMYHGQVVPGFPAHPHRGFETVTYVRQGLVDHADSMGAAARYGRGDVQWLTAGAGIQHAEMFPLLDRDGGNTLELFQIWVNLPSADKMVDPHFSMFWDADVPRVVADGVTVTVVAGSLGEATPPSPPPASWGSRDEAELAIWHIVLEPGSSWTLPAAAAADANRVLYVFDGAGADLDGTTVDAPTGAVVDPTANVPMRNTSDAPVEILMLQGRPLNEPVAQYGPFVMNTREEIQQAFDDYQRTQFGGWPWDRDDPVHGLDGDRFAKHADGRVDQPA</sequence>